<feature type="transmembrane region" description="Helical" evidence="7">
    <location>
        <begin position="187"/>
        <end position="206"/>
    </location>
</feature>
<dbReference type="InterPro" id="IPR017978">
    <property type="entry name" value="GPCR_3_C"/>
</dbReference>
<feature type="transmembrane region" description="Helical" evidence="7">
    <location>
        <begin position="80"/>
        <end position="101"/>
    </location>
</feature>
<comment type="subcellular location">
    <subcellularLocation>
        <location evidence="1">Membrane</location>
        <topology evidence="1">Multi-pass membrane protein</topology>
    </subcellularLocation>
</comment>
<evidence type="ECO:0000313" key="10">
    <source>
        <dbReference type="EMBL" id="GBG32849.1"/>
    </source>
</evidence>
<sequence length="453" mass="49412">MSQRILLAHFSLGVSALNASVIPRVLGVSSPNSSDCIVHNFLFYLSLTFILACLCAKEWRAWIVYERTKRFKQVKVRNRELFAVIGVVVAIMFIILLVGTILAPQRPDPCIDYRCSSSSNIFTYVAFGYVLLLTIATVVVAVLARNLNPVAGESTGILFTVGFVCFALVFLGILFATRSTPAYLETWLLSFSVSAISMVAMILIVFRKLSWINHSEAQIREKFLGGLGSSMGGSGSNPAETSDSYHSSQAARPVFSNSDHLPKPEPLYNPFGRYGGRFSDPGYNDETTSATGLSDEIYGGSRTSANESTVTFCSELQSAGTTFVIVSSAKLIALPFPYTDSSSGSSSGSGACVAHKFYDEDEFASPRGEDTKLQKQKFDIAASVENFRAKGFKIGEEGDWEEYLDRTTGDQYFINVVTGRFSRTQPSGDNNDDDNDDASDNAKADNAEQVELI</sequence>
<feature type="transmembrane region" description="Helical" evidence="7">
    <location>
        <begin position="121"/>
        <end position="144"/>
    </location>
</feature>
<dbReference type="Proteomes" id="UP000241890">
    <property type="component" value="Unassembled WGS sequence"/>
</dbReference>
<feature type="region of interest" description="Disordered" evidence="6">
    <location>
        <begin position="420"/>
        <end position="453"/>
    </location>
</feature>
<evidence type="ECO:0000256" key="2">
    <source>
        <dbReference type="ARBA" id="ARBA00022692"/>
    </source>
</evidence>
<feature type="chain" id="PRO_5015309962" evidence="8">
    <location>
        <begin position="17"/>
        <end position="453"/>
    </location>
</feature>
<keyword evidence="4 7" id="KW-0472">Membrane</keyword>
<dbReference type="GO" id="GO:0004930">
    <property type="term" value="F:G protein-coupled receptor activity"/>
    <property type="evidence" value="ECO:0007669"/>
    <property type="project" value="InterPro"/>
</dbReference>
<evidence type="ECO:0000256" key="8">
    <source>
        <dbReference type="SAM" id="SignalP"/>
    </source>
</evidence>
<keyword evidence="2 7" id="KW-0812">Transmembrane</keyword>
<evidence type="ECO:0000256" key="5">
    <source>
        <dbReference type="ARBA" id="ARBA00023180"/>
    </source>
</evidence>
<dbReference type="InterPro" id="IPR050726">
    <property type="entry name" value="mGluR"/>
</dbReference>
<evidence type="ECO:0000256" key="3">
    <source>
        <dbReference type="ARBA" id="ARBA00022989"/>
    </source>
</evidence>
<keyword evidence="5" id="KW-0325">Glycoprotein</keyword>
<evidence type="ECO:0000259" key="9">
    <source>
        <dbReference type="PROSITE" id="PS50259"/>
    </source>
</evidence>
<dbReference type="GO" id="GO:0016020">
    <property type="term" value="C:membrane"/>
    <property type="evidence" value="ECO:0007669"/>
    <property type="project" value="UniProtKB-SubCell"/>
</dbReference>
<name>A0A2R5GRB0_9STRA</name>
<feature type="compositionally biased region" description="Acidic residues" evidence="6">
    <location>
        <begin position="430"/>
        <end position="439"/>
    </location>
</feature>
<accession>A0A2R5GRB0</accession>
<evidence type="ECO:0000256" key="4">
    <source>
        <dbReference type="ARBA" id="ARBA00023136"/>
    </source>
</evidence>
<dbReference type="EMBL" id="BEYU01000133">
    <property type="protein sequence ID" value="GBG32849.1"/>
    <property type="molecule type" value="Genomic_DNA"/>
</dbReference>
<protein>
    <submittedName>
        <fullName evidence="10">Metabotropic glutamate receptor-like protein E</fullName>
    </submittedName>
</protein>
<feature type="signal peptide" evidence="8">
    <location>
        <begin position="1"/>
        <end position="16"/>
    </location>
</feature>
<keyword evidence="11" id="KW-1185">Reference proteome</keyword>
<evidence type="ECO:0000313" key="11">
    <source>
        <dbReference type="Proteomes" id="UP000241890"/>
    </source>
</evidence>
<feature type="domain" description="G-protein coupled receptors family 3 profile" evidence="9">
    <location>
        <begin position="28"/>
        <end position="212"/>
    </location>
</feature>
<evidence type="ECO:0000256" key="7">
    <source>
        <dbReference type="SAM" id="Phobius"/>
    </source>
</evidence>
<keyword evidence="3 7" id="KW-1133">Transmembrane helix</keyword>
<dbReference type="PROSITE" id="PS50259">
    <property type="entry name" value="G_PROTEIN_RECEP_F3_4"/>
    <property type="match status" value="1"/>
</dbReference>
<dbReference type="PANTHER" id="PTHR24060">
    <property type="entry name" value="METABOTROPIC GLUTAMATE RECEPTOR"/>
    <property type="match status" value="1"/>
</dbReference>
<organism evidence="10 11">
    <name type="scientific">Hondaea fermentalgiana</name>
    <dbReference type="NCBI Taxonomy" id="2315210"/>
    <lineage>
        <taxon>Eukaryota</taxon>
        <taxon>Sar</taxon>
        <taxon>Stramenopiles</taxon>
        <taxon>Bigyra</taxon>
        <taxon>Labyrinthulomycetes</taxon>
        <taxon>Thraustochytrida</taxon>
        <taxon>Thraustochytriidae</taxon>
        <taxon>Hondaea</taxon>
    </lineage>
</organism>
<evidence type="ECO:0000256" key="6">
    <source>
        <dbReference type="SAM" id="MobiDB-lite"/>
    </source>
</evidence>
<feature type="transmembrane region" description="Helical" evidence="7">
    <location>
        <begin position="156"/>
        <end position="175"/>
    </location>
</feature>
<dbReference type="AlphaFoldDB" id="A0A2R5GRB0"/>
<feature type="transmembrane region" description="Helical" evidence="7">
    <location>
        <begin position="37"/>
        <end position="59"/>
    </location>
</feature>
<keyword evidence="8" id="KW-0732">Signal</keyword>
<dbReference type="InParanoid" id="A0A2R5GRB0"/>
<evidence type="ECO:0000256" key="1">
    <source>
        <dbReference type="ARBA" id="ARBA00004141"/>
    </source>
</evidence>
<keyword evidence="10" id="KW-0675">Receptor</keyword>
<dbReference type="Pfam" id="PF00003">
    <property type="entry name" value="7tm_3"/>
    <property type="match status" value="1"/>
</dbReference>
<comment type="caution">
    <text evidence="10">The sequence shown here is derived from an EMBL/GenBank/DDBJ whole genome shotgun (WGS) entry which is preliminary data.</text>
</comment>
<proteinExistence type="predicted"/>
<reference evidence="10 11" key="1">
    <citation type="submission" date="2017-12" db="EMBL/GenBank/DDBJ databases">
        <title>Sequencing, de novo assembly and annotation of complete genome of a new Thraustochytrid species, strain FCC1311.</title>
        <authorList>
            <person name="Sedici K."/>
            <person name="Godart F."/>
            <person name="Aiese Cigliano R."/>
            <person name="Sanseverino W."/>
            <person name="Barakat M."/>
            <person name="Ortet P."/>
            <person name="Marechal E."/>
            <person name="Cagnac O."/>
            <person name="Amato A."/>
        </authorList>
    </citation>
    <scope>NUCLEOTIDE SEQUENCE [LARGE SCALE GENOMIC DNA]</scope>
</reference>
<gene>
    <name evidence="10" type="ORF">FCC1311_090742</name>
</gene>